<protein>
    <submittedName>
        <fullName evidence="1">Uncharacterized protein</fullName>
    </submittedName>
</protein>
<proteinExistence type="predicted"/>
<sequence>MNAYKEVTIYFGLTDEKDISLADILTCIPLGERREWALLHMEALGHPEDLDVLKFQSEAEIHGIVYGWDALQQMQDRFAQVIEMMVVGGERVSHLRKAMPFEEILEAAEYVVELVDGGFWVVHTRNEQVVNNICGRFPRVEVVEI</sequence>
<keyword evidence="2" id="KW-1185">Reference proteome</keyword>
<evidence type="ECO:0000313" key="2">
    <source>
        <dbReference type="Proteomes" id="UP001449657"/>
    </source>
</evidence>
<accession>A0ABZ2YZE5</accession>
<gene>
    <name evidence="1" type="ORF">WJU22_21055</name>
</gene>
<dbReference type="EMBL" id="CP150096">
    <property type="protein sequence ID" value="WZN45391.1"/>
    <property type="molecule type" value="Genomic_DNA"/>
</dbReference>
<evidence type="ECO:0000313" key="1">
    <source>
        <dbReference type="EMBL" id="WZN45391.1"/>
    </source>
</evidence>
<dbReference type="RefSeq" id="WP_341840143.1">
    <property type="nucleotide sequence ID" value="NZ_CP149792.1"/>
</dbReference>
<reference evidence="1 2" key="1">
    <citation type="submission" date="2024-03" db="EMBL/GenBank/DDBJ databases">
        <title>Chitinophaga caseinilytica sp. nov., a casein hydrolysing bacterium isolated from forest soil.</title>
        <authorList>
            <person name="Lee D.S."/>
            <person name="Han D.M."/>
            <person name="Baek J.H."/>
            <person name="Choi D.G."/>
            <person name="Jeon J.H."/>
            <person name="Jeon C.O."/>
        </authorList>
    </citation>
    <scope>NUCLEOTIDE SEQUENCE [LARGE SCALE GENOMIC DNA]</scope>
    <source>
        <strain evidence="1 2">KACC 19118</strain>
    </source>
</reference>
<name>A0ABZ2YZE5_9BACT</name>
<organism evidence="1 2">
    <name type="scientific">Chitinophaga caseinilytica</name>
    <dbReference type="NCBI Taxonomy" id="2267521"/>
    <lineage>
        <taxon>Bacteria</taxon>
        <taxon>Pseudomonadati</taxon>
        <taxon>Bacteroidota</taxon>
        <taxon>Chitinophagia</taxon>
        <taxon>Chitinophagales</taxon>
        <taxon>Chitinophagaceae</taxon>
        <taxon>Chitinophaga</taxon>
    </lineage>
</organism>
<dbReference type="Proteomes" id="UP001449657">
    <property type="component" value="Chromosome"/>
</dbReference>